<feature type="transmembrane region" description="Helical" evidence="9">
    <location>
        <begin position="452"/>
        <end position="476"/>
    </location>
</feature>
<keyword evidence="6 9" id="KW-1133">Transmembrane helix</keyword>
<evidence type="ECO:0000256" key="4">
    <source>
        <dbReference type="ARBA" id="ARBA00022679"/>
    </source>
</evidence>
<evidence type="ECO:0000256" key="8">
    <source>
        <dbReference type="ARBA" id="ARBA00023315"/>
    </source>
</evidence>
<dbReference type="Proteomes" id="UP001597526">
    <property type="component" value="Unassembled WGS sequence"/>
</dbReference>
<feature type="transmembrane region" description="Helical" evidence="9">
    <location>
        <begin position="183"/>
        <end position="201"/>
    </location>
</feature>
<dbReference type="PANTHER" id="PTHR38686:SF1">
    <property type="entry name" value="APOLIPOPROTEIN N-ACYLTRANSFERASE"/>
    <property type="match status" value="1"/>
</dbReference>
<dbReference type="SUPFAM" id="SSF56317">
    <property type="entry name" value="Carbon-nitrogen hydrolase"/>
    <property type="match status" value="1"/>
</dbReference>
<organism evidence="11 12">
    <name type="scientific">Croceitalea marina</name>
    <dbReference type="NCBI Taxonomy" id="1775166"/>
    <lineage>
        <taxon>Bacteria</taxon>
        <taxon>Pseudomonadati</taxon>
        <taxon>Bacteroidota</taxon>
        <taxon>Flavobacteriia</taxon>
        <taxon>Flavobacteriales</taxon>
        <taxon>Flavobacteriaceae</taxon>
        <taxon>Croceitalea</taxon>
    </lineage>
</organism>
<keyword evidence="5 9" id="KW-0812">Transmembrane</keyword>
<keyword evidence="3" id="KW-1003">Cell membrane</keyword>
<accession>A0ABW5MVB6</accession>
<sequence length="492" mass="55809">MKKHLYKNIIYLTLGTLFFFLGNGNVSFAFATWIFSFFLLQVSRTNNKLFSYLVIPILFGISSHFSFLKFIPSAPTSIFYYVPMLFGALYGFVFLVDRIFWNKINGFKATLVFPLAYTSLDFLSNLFNPFGTTGALGYSQIEFLSFSQLASITGMWGMTFMITWFGSVVSWCLLHKKNRKKGLIVYASILTIILVFGNFRLTTSLEKGTVQISSMHTHDKNIGGYEMWKSRSKNDTIAFRKISKRIIQDLINKTSVEADAGSKIIVWSEISAEILKSDENELIEMLKSLSREKNIYIMTNLLTIVPKGQKPENKILMFTPTGDIVIEHFKFGGNFLEGSVEGDKTIKTIETKYGKVAGIICWDADFPSIVKQIGKSKTDILLIPASDWKEIDPLHTIVAVYRGIENGCSVVRQTRNGLSIMTDSRGKTISQLDHFSTENWVMMGQVPNKRIWTLYPLIGDLFGWLSIIGLGVMLFFGIRRKRLRKTTATNNV</sequence>
<comment type="similarity">
    <text evidence="2">Belongs to the CN hydrolase family. Apolipoprotein N-acyltransferase subfamily.</text>
</comment>
<dbReference type="Pfam" id="PF00795">
    <property type="entry name" value="CN_hydrolase"/>
    <property type="match status" value="1"/>
</dbReference>
<keyword evidence="4" id="KW-0808">Transferase</keyword>
<evidence type="ECO:0000256" key="6">
    <source>
        <dbReference type="ARBA" id="ARBA00022989"/>
    </source>
</evidence>
<evidence type="ECO:0000256" key="5">
    <source>
        <dbReference type="ARBA" id="ARBA00022692"/>
    </source>
</evidence>
<dbReference type="InterPro" id="IPR003010">
    <property type="entry name" value="C-N_Hydrolase"/>
</dbReference>
<feature type="transmembrane region" description="Helical" evidence="9">
    <location>
        <begin position="12"/>
        <end position="38"/>
    </location>
</feature>
<proteinExistence type="inferred from homology"/>
<feature type="transmembrane region" description="Helical" evidence="9">
    <location>
        <begin position="78"/>
        <end position="101"/>
    </location>
</feature>
<evidence type="ECO:0000313" key="12">
    <source>
        <dbReference type="Proteomes" id="UP001597526"/>
    </source>
</evidence>
<dbReference type="Gene3D" id="3.60.110.10">
    <property type="entry name" value="Carbon-nitrogen hydrolase"/>
    <property type="match status" value="1"/>
</dbReference>
<evidence type="ECO:0000256" key="1">
    <source>
        <dbReference type="ARBA" id="ARBA00004651"/>
    </source>
</evidence>
<comment type="caution">
    <text evidence="11">The sequence shown here is derived from an EMBL/GenBank/DDBJ whole genome shotgun (WGS) entry which is preliminary data.</text>
</comment>
<dbReference type="PROSITE" id="PS50263">
    <property type="entry name" value="CN_HYDROLASE"/>
    <property type="match status" value="1"/>
</dbReference>
<name>A0ABW5MVB6_9FLAO</name>
<dbReference type="InterPro" id="IPR004563">
    <property type="entry name" value="Apolipo_AcylTrfase"/>
</dbReference>
<gene>
    <name evidence="11" type="ORF">ACFSQJ_08935</name>
</gene>
<dbReference type="InterPro" id="IPR036526">
    <property type="entry name" value="C-N_Hydrolase_sf"/>
</dbReference>
<dbReference type="PANTHER" id="PTHR38686">
    <property type="entry name" value="APOLIPOPROTEIN N-ACYLTRANSFERASE"/>
    <property type="match status" value="1"/>
</dbReference>
<evidence type="ECO:0000256" key="7">
    <source>
        <dbReference type="ARBA" id="ARBA00023136"/>
    </source>
</evidence>
<dbReference type="InterPro" id="IPR045378">
    <property type="entry name" value="LNT_N"/>
</dbReference>
<protein>
    <submittedName>
        <fullName evidence="11">Nitrilase-related carbon-nitrogen hydrolase</fullName>
    </submittedName>
</protein>
<evidence type="ECO:0000313" key="11">
    <source>
        <dbReference type="EMBL" id="MFD2587054.1"/>
    </source>
</evidence>
<evidence type="ECO:0000256" key="3">
    <source>
        <dbReference type="ARBA" id="ARBA00022475"/>
    </source>
</evidence>
<evidence type="ECO:0000259" key="10">
    <source>
        <dbReference type="PROSITE" id="PS50263"/>
    </source>
</evidence>
<keyword evidence="7 9" id="KW-0472">Membrane</keyword>
<feature type="transmembrane region" description="Helical" evidence="9">
    <location>
        <begin position="154"/>
        <end position="174"/>
    </location>
</feature>
<keyword evidence="11" id="KW-0378">Hydrolase</keyword>
<comment type="subcellular location">
    <subcellularLocation>
        <location evidence="1">Cell membrane</location>
        <topology evidence="1">Multi-pass membrane protein</topology>
    </subcellularLocation>
</comment>
<reference evidence="12" key="1">
    <citation type="journal article" date="2019" name="Int. J. Syst. Evol. Microbiol.">
        <title>The Global Catalogue of Microorganisms (GCM) 10K type strain sequencing project: providing services to taxonomists for standard genome sequencing and annotation.</title>
        <authorList>
            <consortium name="The Broad Institute Genomics Platform"/>
            <consortium name="The Broad Institute Genome Sequencing Center for Infectious Disease"/>
            <person name="Wu L."/>
            <person name="Ma J."/>
        </authorList>
    </citation>
    <scope>NUCLEOTIDE SEQUENCE [LARGE SCALE GENOMIC DNA]</scope>
    <source>
        <strain evidence="12">KCTC 52368</strain>
    </source>
</reference>
<evidence type="ECO:0000256" key="9">
    <source>
        <dbReference type="SAM" id="Phobius"/>
    </source>
</evidence>
<feature type="domain" description="CN hydrolase" evidence="10">
    <location>
        <begin position="232"/>
        <end position="448"/>
    </location>
</feature>
<feature type="transmembrane region" description="Helical" evidence="9">
    <location>
        <begin position="50"/>
        <end position="71"/>
    </location>
</feature>
<dbReference type="EMBL" id="JBHULB010000008">
    <property type="protein sequence ID" value="MFD2587054.1"/>
    <property type="molecule type" value="Genomic_DNA"/>
</dbReference>
<dbReference type="RefSeq" id="WP_377766606.1">
    <property type="nucleotide sequence ID" value="NZ_JBHULB010000008.1"/>
</dbReference>
<dbReference type="Pfam" id="PF20154">
    <property type="entry name" value="LNT_N"/>
    <property type="match status" value="1"/>
</dbReference>
<dbReference type="GO" id="GO:0016787">
    <property type="term" value="F:hydrolase activity"/>
    <property type="evidence" value="ECO:0007669"/>
    <property type="project" value="UniProtKB-KW"/>
</dbReference>
<evidence type="ECO:0000256" key="2">
    <source>
        <dbReference type="ARBA" id="ARBA00010065"/>
    </source>
</evidence>
<keyword evidence="12" id="KW-1185">Reference proteome</keyword>
<keyword evidence="8" id="KW-0012">Acyltransferase</keyword>